<sequence length="157" mass="17772">MRFSSISRASVCANLTTVPLAAASLQLPYSSSTFKSSELVACLTLQPVPRRNSHCCKSLQWAQGKTGEDRTHLVVSEEQGWIYVRIYDGFSPHHLLTNLFNAVFEERGLLWNNEGPESDEATGFDLKKWKCDYNSQRFKLPMNSTMQHSYVLKALPL</sequence>
<evidence type="ECO:0000313" key="1">
    <source>
        <dbReference type="EMBL" id="KAK9010208.1"/>
    </source>
</evidence>
<evidence type="ECO:0000313" key="2">
    <source>
        <dbReference type="Proteomes" id="UP001396334"/>
    </source>
</evidence>
<name>A0ABR2RBN8_9ROSI</name>
<dbReference type="Proteomes" id="UP001396334">
    <property type="component" value="Unassembled WGS sequence"/>
</dbReference>
<comment type="caution">
    <text evidence="1">The sequence shown here is derived from an EMBL/GenBank/DDBJ whole genome shotgun (WGS) entry which is preliminary data.</text>
</comment>
<gene>
    <name evidence="1" type="ORF">V6N11_036721</name>
</gene>
<proteinExistence type="predicted"/>
<protein>
    <submittedName>
        <fullName evidence="1">Uncharacterized protein</fullName>
    </submittedName>
</protein>
<reference evidence="1 2" key="1">
    <citation type="journal article" date="2024" name="G3 (Bethesda)">
        <title>Genome assembly of Hibiscus sabdariffa L. provides insights into metabolisms of medicinal natural products.</title>
        <authorList>
            <person name="Kim T."/>
        </authorList>
    </citation>
    <scope>NUCLEOTIDE SEQUENCE [LARGE SCALE GENOMIC DNA]</scope>
    <source>
        <strain evidence="1">TK-2024</strain>
        <tissue evidence="1">Old leaves</tissue>
    </source>
</reference>
<keyword evidence="2" id="KW-1185">Reference proteome</keyword>
<organism evidence="1 2">
    <name type="scientific">Hibiscus sabdariffa</name>
    <name type="common">roselle</name>
    <dbReference type="NCBI Taxonomy" id="183260"/>
    <lineage>
        <taxon>Eukaryota</taxon>
        <taxon>Viridiplantae</taxon>
        <taxon>Streptophyta</taxon>
        <taxon>Embryophyta</taxon>
        <taxon>Tracheophyta</taxon>
        <taxon>Spermatophyta</taxon>
        <taxon>Magnoliopsida</taxon>
        <taxon>eudicotyledons</taxon>
        <taxon>Gunneridae</taxon>
        <taxon>Pentapetalae</taxon>
        <taxon>rosids</taxon>
        <taxon>malvids</taxon>
        <taxon>Malvales</taxon>
        <taxon>Malvaceae</taxon>
        <taxon>Malvoideae</taxon>
        <taxon>Hibiscus</taxon>
    </lineage>
</organism>
<dbReference type="EMBL" id="JBBPBN010000024">
    <property type="protein sequence ID" value="KAK9010208.1"/>
    <property type="molecule type" value="Genomic_DNA"/>
</dbReference>
<accession>A0ABR2RBN8</accession>